<dbReference type="InterPro" id="IPR006135">
    <property type="entry name" value="T3SS_substrate_exporter"/>
</dbReference>
<dbReference type="InterPro" id="IPR029025">
    <property type="entry name" value="T3SS_substrate_exporter_C"/>
</dbReference>
<reference evidence="1" key="1">
    <citation type="journal article" date="2014" name="Front. Microbiol.">
        <title>High frequency of phylogenetically diverse reductive dehalogenase-homologous genes in deep subseafloor sedimentary metagenomes.</title>
        <authorList>
            <person name="Kawai M."/>
            <person name="Futagami T."/>
            <person name="Toyoda A."/>
            <person name="Takaki Y."/>
            <person name="Nishi S."/>
            <person name="Hori S."/>
            <person name="Arai W."/>
            <person name="Tsubouchi T."/>
            <person name="Morono Y."/>
            <person name="Uchiyama I."/>
            <person name="Ito T."/>
            <person name="Fujiyama A."/>
            <person name="Inagaki F."/>
            <person name="Takami H."/>
        </authorList>
    </citation>
    <scope>NUCLEOTIDE SEQUENCE</scope>
    <source>
        <strain evidence="1">Expedition CK06-06</strain>
    </source>
</reference>
<name>X1A043_9ZZZZ</name>
<dbReference type="AlphaFoldDB" id="X1A043"/>
<evidence type="ECO:0000313" key="1">
    <source>
        <dbReference type="EMBL" id="GAG53656.1"/>
    </source>
</evidence>
<accession>X1A043</accession>
<dbReference type="Pfam" id="PF01312">
    <property type="entry name" value="Bac_export_2"/>
    <property type="match status" value="1"/>
</dbReference>
<sequence>MVEAALALLLLSIPDYYFQRKQHLESLKMSKQEIKEERKMYEGDPLVKSRLRERMREMLQRTMLKNVPQADVVITNPTHYAIAVKYESLVMDAPTVLAKGEDRNAERIREIALENHIPLVENKPLARALYQEVEVGDVIP</sequence>
<dbReference type="GO" id="GO:0009306">
    <property type="term" value="P:protein secretion"/>
    <property type="evidence" value="ECO:0007669"/>
    <property type="project" value="InterPro"/>
</dbReference>
<dbReference type="GO" id="GO:0005886">
    <property type="term" value="C:plasma membrane"/>
    <property type="evidence" value="ECO:0007669"/>
    <property type="project" value="TreeGrafter"/>
</dbReference>
<organism evidence="1">
    <name type="scientific">marine sediment metagenome</name>
    <dbReference type="NCBI Taxonomy" id="412755"/>
    <lineage>
        <taxon>unclassified sequences</taxon>
        <taxon>metagenomes</taxon>
        <taxon>ecological metagenomes</taxon>
    </lineage>
</organism>
<gene>
    <name evidence="1" type="ORF">S01H4_18755</name>
</gene>
<dbReference type="PANTHER" id="PTHR30531">
    <property type="entry name" value="FLAGELLAR BIOSYNTHETIC PROTEIN FLHB"/>
    <property type="match status" value="1"/>
</dbReference>
<proteinExistence type="predicted"/>
<dbReference type="PRINTS" id="PR00950">
    <property type="entry name" value="TYPE3IMSPROT"/>
</dbReference>
<dbReference type="EMBL" id="BART01008324">
    <property type="protein sequence ID" value="GAG53656.1"/>
    <property type="molecule type" value="Genomic_DNA"/>
</dbReference>
<feature type="non-terminal residue" evidence="1">
    <location>
        <position position="140"/>
    </location>
</feature>
<evidence type="ECO:0008006" key="2">
    <source>
        <dbReference type="Google" id="ProtNLM"/>
    </source>
</evidence>
<dbReference type="PANTHER" id="PTHR30531:SF12">
    <property type="entry name" value="FLAGELLAR BIOSYNTHETIC PROTEIN FLHB"/>
    <property type="match status" value="1"/>
</dbReference>
<protein>
    <recommendedName>
        <fullName evidence="2">Flagellar biosynthesis protein FlhB</fullName>
    </recommendedName>
</protein>
<comment type="caution">
    <text evidence="1">The sequence shown here is derived from an EMBL/GenBank/DDBJ whole genome shotgun (WGS) entry which is preliminary data.</text>
</comment>
<dbReference type="Gene3D" id="6.10.250.2080">
    <property type="match status" value="1"/>
</dbReference>
<dbReference type="Gene3D" id="3.40.1690.10">
    <property type="entry name" value="secretion proteins EscU"/>
    <property type="match status" value="1"/>
</dbReference>
<dbReference type="SUPFAM" id="SSF160544">
    <property type="entry name" value="EscU C-terminal domain-like"/>
    <property type="match status" value="1"/>
</dbReference>